<dbReference type="InterPro" id="IPR050471">
    <property type="entry name" value="AB_hydrolase"/>
</dbReference>
<evidence type="ECO:0000313" key="2">
    <source>
        <dbReference type="EMBL" id="RTE11368.1"/>
    </source>
</evidence>
<dbReference type="GO" id="GO:0016787">
    <property type="term" value="F:hydrolase activity"/>
    <property type="evidence" value="ECO:0007669"/>
    <property type="project" value="UniProtKB-KW"/>
</dbReference>
<dbReference type="EMBL" id="RXHU01000009">
    <property type="protein sequence ID" value="RTE11368.1"/>
    <property type="molecule type" value="Genomic_DNA"/>
</dbReference>
<dbReference type="OrthoDB" id="63519at2"/>
<dbReference type="SUPFAM" id="SSF53474">
    <property type="entry name" value="alpha/beta-Hydrolases"/>
    <property type="match status" value="1"/>
</dbReference>
<gene>
    <name evidence="2" type="ORF">EJQ19_01980</name>
</gene>
<dbReference type="PANTHER" id="PTHR43433:SF5">
    <property type="entry name" value="AB HYDROLASE-1 DOMAIN-CONTAINING PROTEIN"/>
    <property type="match status" value="1"/>
</dbReference>
<keyword evidence="3" id="KW-1185">Reference proteome</keyword>
<evidence type="ECO:0000259" key="1">
    <source>
        <dbReference type="Pfam" id="PF12697"/>
    </source>
</evidence>
<accession>A0A3S0BYV0</accession>
<dbReference type="PANTHER" id="PTHR43433">
    <property type="entry name" value="HYDROLASE, ALPHA/BETA FOLD FAMILY PROTEIN"/>
    <property type="match status" value="1"/>
</dbReference>
<protein>
    <submittedName>
        <fullName evidence="2">Alpha/beta hydrolase</fullName>
    </submittedName>
</protein>
<reference evidence="2 3" key="1">
    <citation type="submission" date="2018-12" db="EMBL/GenBank/DDBJ databases">
        <title>Bacillus ochoae sp. nov., Paenibacillus whitsoniae sp. nov., Paenibacillus spiritus sp. nov. Isolated from the Mars Exploration Rover during spacecraft assembly.</title>
        <authorList>
            <person name="Seuylemezian A."/>
            <person name="Vaishampayan P."/>
        </authorList>
    </citation>
    <scope>NUCLEOTIDE SEQUENCE [LARGE SCALE GENOMIC DNA]</scope>
    <source>
        <strain evidence="2 3">MER 54</strain>
    </source>
</reference>
<proteinExistence type="predicted"/>
<dbReference type="Pfam" id="PF12697">
    <property type="entry name" value="Abhydrolase_6"/>
    <property type="match status" value="1"/>
</dbReference>
<evidence type="ECO:0000313" key="3">
    <source>
        <dbReference type="Proteomes" id="UP000276128"/>
    </source>
</evidence>
<dbReference type="InterPro" id="IPR000073">
    <property type="entry name" value="AB_hydrolase_1"/>
</dbReference>
<dbReference type="RefSeq" id="WP_126139538.1">
    <property type="nucleotide sequence ID" value="NZ_RXHU01000009.1"/>
</dbReference>
<feature type="domain" description="AB hydrolase-1" evidence="1">
    <location>
        <begin position="24"/>
        <end position="250"/>
    </location>
</feature>
<sequence length="274" mass="29588">MHFVYSQDGTKIAYDKSGQGPALILIAGAFSYRHFPGQVELAKRLSPHFTVYNYDRRGRGDSGNPQQPYAIDREIEDLAALMEAAGGSAYVYGLSSGAALALHAAAKGLNITALALHEPPFVVDSEGHQPPADFLQQVTKLMAEDRRAETIKYFMTKGMGAPGFVVTMMRLMPGVWERLMAVAHTLPYNSALLEGLNAGKPLPAQAWRGVHMPTVVLEGPESPIALRRGTQAAAKVLPNARLVTKKGLGHTKKLGAEAIAQELIAFFARERVGV</sequence>
<name>A0A3S0BYV0_9BACL</name>
<keyword evidence="2" id="KW-0378">Hydrolase</keyword>
<organism evidence="2 3">
    <name type="scientific">Paenibacillus whitsoniae</name>
    <dbReference type="NCBI Taxonomy" id="2496558"/>
    <lineage>
        <taxon>Bacteria</taxon>
        <taxon>Bacillati</taxon>
        <taxon>Bacillota</taxon>
        <taxon>Bacilli</taxon>
        <taxon>Bacillales</taxon>
        <taxon>Paenibacillaceae</taxon>
        <taxon>Paenibacillus</taxon>
    </lineage>
</organism>
<dbReference type="Proteomes" id="UP000276128">
    <property type="component" value="Unassembled WGS sequence"/>
</dbReference>
<dbReference type="AlphaFoldDB" id="A0A3S0BYV0"/>
<dbReference type="InterPro" id="IPR029058">
    <property type="entry name" value="AB_hydrolase_fold"/>
</dbReference>
<comment type="caution">
    <text evidence="2">The sequence shown here is derived from an EMBL/GenBank/DDBJ whole genome shotgun (WGS) entry which is preliminary data.</text>
</comment>
<dbReference type="Gene3D" id="3.40.50.1820">
    <property type="entry name" value="alpha/beta hydrolase"/>
    <property type="match status" value="1"/>
</dbReference>